<dbReference type="AlphaFoldDB" id="K1JR20"/>
<dbReference type="HOGENOM" id="CLU_217143_0_0_4"/>
<evidence type="ECO:0000313" key="3">
    <source>
        <dbReference type="EMBL" id="EKB30152.1"/>
    </source>
</evidence>
<evidence type="ECO:0000256" key="1">
    <source>
        <dbReference type="SAM" id="Phobius"/>
    </source>
</evidence>
<keyword evidence="1" id="KW-0472">Membrane</keyword>
<dbReference type="EMBL" id="ADMG01000055">
    <property type="protein sequence ID" value="EKB30125.1"/>
    <property type="molecule type" value="Genomic_DNA"/>
</dbReference>
<organism evidence="3 4">
    <name type="scientific">Sutterella wadsworthensis 2_1_59BFAA</name>
    <dbReference type="NCBI Taxonomy" id="742823"/>
    <lineage>
        <taxon>Bacteria</taxon>
        <taxon>Pseudomonadati</taxon>
        <taxon>Pseudomonadota</taxon>
        <taxon>Betaproteobacteria</taxon>
        <taxon>Burkholderiales</taxon>
        <taxon>Sutterellaceae</taxon>
        <taxon>Sutterella</taxon>
    </lineage>
</organism>
<name>K1JR20_9BURK</name>
<proteinExistence type="predicted"/>
<dbReference type="RefSeq" id="WP_005437138.1">
    <property type="nucleotide sequence ID" value="NZ_JH815521.1"/>
</dbReference>
<sequence>MNGVVMLVAVLVTLVALKQIIDRDWMGLLLTVVALLLVFGTGVRRG</sequence>
<dbReference type="EMBL" id="ADMG01000053">
    <property type="protein sequence ID" value="EKB30152.1"/>
    <property type="molecule type" value="Genomic_DNA"/>
</dbReference>
<dbReference type="Proteomes" id="UP000005835">
    <property type="component" value="Unassembled WGS sequence"/>
</dbReference>
<evidence type="ECO:0000313" key="2">
    <source>
        <dbReference type="EMBL" id="EKB30125.1"/>
    </source>
</evidence>
<keyword evidence="4" id="KW-1185">Reference proteome</keyword>
<keyword evidence="1" id="KW-1133">Transmembrane helix</keyword>
<protein>
    <submittedName>
        <fullName evidence="3">Uncharacterized protein</fullName>
    </submittedName>
</protein>
<evidence type="ECO:0000313" key="4">
    <source>
        <dbReference type="Proteomes" id="UP000005835"/>
    </source>
</evidence>
<comment type="caution">
    <text evidence="3">The sequence shown here is derived from an EMBL/GenBank/DDBJ whole genome shotgun (WGS) entry which is preliminary data.</text>
</comment>
<reference evidence="3 4" key="1">
    <citation type="submission" date="2012-05" db="EMBL/GenBank/DDBJ databases">
        <title>The Genome Sequence of Sutterella wadsworthensis 2_1_59BFAA.</title>
        <authorList>
            <consortium name="The Broad Institute Genome Sequencing Platform"/>
            <person name="Earl A."/>
            <person name="Ward D."/>
            <person name="Feldgarden M."/>
            <person name="Gevers D."/>
            <person name="Daigneault M."/>
            <person name="Strauss J."/>
            <person name="Allen-Vercoe E."/>
            <person name="Walker B."/>
            <person name="Young S.K."/>
            <person name="Zeng Q."/>
            <person name="Gargeya S."/>
            <person name="Fitzgerald M."/>
            <person name="Haas B."/>
            <person name="Abouelleil A."/>
            <person name="Alvarado L."/>
            <person name="Arachchi H.M."/>
            <person name="Berlin A.M."/>
            <person name="Chapman S.B."/>
            <person name="Goldberg J."/>
            <person name="Griggs A."/>
            <person name="Gujja S."/>
            <person name="Hansen M."/>
            <person name="Howarth C."/>
            <person name="Imamovic A."/>
            <person name="Larimer J."/>
            <person name="McCowen C."/>
            <person name="Montmayeur A."/>
            <person name="Murphy C."/>
            <person name="Neiman D."/>
            <person name="Pearson M."/>
            <person name="Priest M."/>
            <person name="Roberts A."/>
            <person name="Saif S."/>
            <person name="Shea T."/>
            <person name="Sisk P."/>
            <person name="Sykes S."/>
            <person name="Wortman J."/>
            <person name="Nusbaum C."/>
            <person name="Birren B."/>
        </authorList>
    </citation>
    <scope>NUCLEOTIDE SEQUENCE [LARGE SCALE GENOMIC DNA]</scope>
    <source>
        <strain evidence="3 4">2_1_59BFAA</strain>
    </source>
</reference>
<keyword evidence="1" id="KW-0812">Transmembrane</keyword>
<feature type="transmembrane region" description="Helical" evidence="1">
    <location>
        <begin position="26"/>
        <end position="43"/>
    </location>
</feature>
<accession>K1JR20</accession>
<gene>
    <name evidence="3" type="ORF">HMPREF9465_02250</name>
    <name evidence="2" type="ORF">HMPREF9465_02255</name>
</gene>